<accession>H8H3U5</accession>
<sequence>MTRTTLDPWGTERPVLNLTHQEMTDLLEYTFSLPTGVTIGKRWRRHEGGESWCIGEYACQTPEDELLHPGETAIRWWLPCVDGGAPGSWRERR</sequence>
<geneLocation type="plasmid" evidence="1 2">
    <name>P5</name>
</geneLocation>
<keyword evidence="1" id="KW-0614">Plasmid</keyword>
<dbReference type="Proteomes" id="UP000007575">
    <property type="component" value="Plasmid P5"/>
</dbReference>
<organism evidence="1 2">
    <name type="scientific">Deinococcus gobiensis (strain DSM 21396 / JCM 16679 / CGMCC 1.7299 / I-0)</name>
    <dbReference type="NCBI Taxonomy" id="745776"/>
    <lineage>
        <taxon>Bacteria</taxon>
        <taxon>Thermotogati</taxon>
        <taxon>Deinococcota</taxon>
        <taxon>Deinococci</taxon>
        <taxon>Deinococcales</taxon>
        <taxon>Deinococcaceae</taxon>
        <taxon>Deinococcus</taxon>
    </lineage>
</organism>
<protein>
    <submittedName>
        <fullName evidence="1">Uncharacterized protein</fullName>
    </submittedName>
</protein>
<name>H8H3U5_DEIGI</name>
<dbReference type="RefSeq" id="WP_014695834.1">
    <property type="nucleotide sequence ID" value="NC_017806.1"/>
</dbReference>
<dbReference type="PATRIC" id="fig|745776.4.peg.4063"/>
<dbReference type="HOGENOM" id="CLU_2394842_0_0_0"/>
<gene>
    <name evidence="1" type="ordered locus">DGo_PE0048</name>
</gene>
<dbReference type="EMBL" id="CP002196">
    <property type="protein sequence ID" value="AFD28192.1"/>
    <property type="molecule type" value="Genomic_DNA"/>
</dbReference>
<dbReference type="OrthoDB" id="8454678at2"/>
<evidence type="ECO:0000313" key="1">
    <source>
        <dbReference type="EMBL" id="AFD28192.1"/>
    </source>
</evidence>
<dbReference type="KEGG" id="dgo:DGo_PE0048"/>
<dbReference type="AlphaFoldDB" id="H8H3U5"/>
<keyword evidence="2" id="KW-1185">Reference proteome</keyword>
<evidence type="ECO:0000313" key="2">
    <source>
        <dbReference type="Proteomes" id="UP000007575"/>
    </source>
</evidence>
<reference evidence="1 2" key="1">
    <citation type="journal article" date="2012" name="PLoS ONE">
        <title>Genome sequence and transcriptome analysis of the radioresistant bacterium Deinococcus gobiensis: insights into the extreme environmental adaptations.</title>
        <authorList>
            <person name="Yuan M."/>
            <person name="Chen M."/>
            <person name="Zhang W."/>
            <person name="Lu W."/>
            <person name="Wang J."/>
            <person name="Yang M."/>
            <person name="Zhao P."/>
            <person name="Tang R."/>
            <person name="Li X."/>
            <person name="Hao Y."/>
            <person name="Zhou Z."/>
            <person name="Zhan Y."/>
            <person name="Yu H."/>
            <person name="Teng C."/>
            <person name="Yan Y."/>
            <person name="Ping S."/>
            <person name="Wang Y."/>
            <person name="Lin M."/>
        </authorList>
    </citation>
    <scope>NUCLEOTIDE SEQUENCE [LARGE SCALE GENOMIC DNA]</scope>
    <source>
        <strain evidence="2">DSM 21396 / JCM 16679 / CGMCC 1.7299 / I-0</strain>
        <plasmid evidence="1">P5</plasmid>
    </source>
</reference>
<proteinExistence type="predicted"/>